<organism evidence="1 2">
    <name type="scientific">Xenoophorus captivus</name>
    <dbReference type="NCBI Taxonomy" id="1517983"/>
    <lineage>
        <taxon>Eukaryota</taxon>
        <taxon>Metazoa</taxon>
        <taxon>Chordata</taxon>
        <taxon>Craniata</taxon>
        <taxon>Vertebrata</taxon>
        <taxon>Euteleostomi</taxon>
        <taxon>Actinopterygii</taxon>
        <taxon>Neopterygii</taxon>
        <taxon>Teleostei</taxon>
        <taxon>Neoteleostei</taxon>
        <taxon>Acanthomorphata</taxon>
        <taxon>Ovalentaria</taxon>
        <taxon>Atherinomorphae</taxon>
        <taxon>Cyprinodontiformes</taxon>
        <taxon>Goodeidae</taxon>
        <taxon>Xenoophorus</taxon>
    </lineage>
</organism>
<name>A0ABV0RGU6_9TELE</name>
<dbReference type="Proteomes" id="UP001434883">
    <property type="component" value="Unassembled WGS sequence"/>
</dbReference>
<comment type="caution">
    <text evidence="1">The sequence shown here is derived from an EMBL/GenBank/DDBJ whole genome shotgun (WGS) entry which is preliminary data.</text>
</comment>
<gene>
    <name evidence="1" type="ORF">XENOCAPTIV_011311</name>
</gene>
<sequence>MQISEPHHEGRSPSCRGNFSWHAWPMINVFLDVGSVASKAIASNAVPRCHNPVMALPQIVQTLLQLAEQVESSSISESDARDRVEQVMETLAAYSAVIDLNINEVAIVNLRSVLERLDAVDPQMGRGRPTINIPFESIEIYLLNGFKVHEIAELFGVGHQMIRRRMQSNGLR</sequence>
<keyword evidence="2" id="KW-1185">Reference proteome</keyword>
<evidence type="ECO:0000313" key="2">
    <source>
        <dbReference type="Proteomes" id="UP001434883"/>
    </source>
</evidence>
<evidence type="ECO:0000313" key="1">
    <source>
        <dbReference type="EMBL" id="MEQ2207375.1"/>
    </source>
</evidence>
<dbReference type="EMBL" id="JAHRIN010044432">
    <property type="protein sequence ID" value="MEQ2207375.1"/>
    <property type="molecule type" value="Genomic_DNA"/>
</dbReference>
<proteinExistence type="predicted"/>
<protein>
    <submittedName>
        <fullName evidence="1">Uncharacterized protein</fullName>
    </submittedName>
</protein>
<accession>A0ABV0RGU6</accession>
<reference evidence="1 2" key="1">
    <citation type="submission" date="2021-06" db="EMBL/GenBank/DDBJ databases">
        <authorList>
            <person name="Palmer J.M."/>
        </authorList>
    </citation>
    <scope>NUCLEOTIDE SEQUENCE [LARGE SCALE GENOMIC DNA]</scope>
    <source>
        <strain evidence="1 2">XC_2019</strain>
        <tissue evidence="1">Muscle</tissue>
    </source>
</reference>